<dbReference type="PANTHER" id="PTHR48079:SF6">
    <property type="entry name" value="NAD(P)-BINDING DOMAIN-CONTAINING PROTEIN-RELATED"/>
    <property type="match status" value="1"/>
</dbReference>
<dbReference type="InterPro" id="IPR001509">
    <property type="entry name" value="Epimerase_deHydtase"/>
</dbReference>
<protein>
    <submittedName>
        <fullName evidence="2">Nucleoside-diphosphate-sugar epimerase</fullName>
    </submittedName>
</protein>
<dbReference type="RefSeq" id="WP_116177009.1">
    <property type="nucleotide sequence ID" value="NZ_CP144375.1"/>
</dbReference>
<gene>
    <name evidence="2" type="ORF">BCF44_10999</name>
</gene>
<dbReference type="Pfam" id="PF01370">
    <property type="entry name" value="Epimerase"/>
    <property type="match status" value="1"/>
</dbReference>
<dbReference type="Gene3D" id="3.40.50.720">
    <property type="entry name" value="NAD(P)-binding Rossmann-like Domain"/>
    <property type="match status" value="1"/>
</dbReference>
<accession>A0A3E0HET1</accession>
<feature type="domain" description="NAD-dependent epimerase/dehydratase" evidence="1">
    <location>
        <begin position="31"/>
        <end position="192"/>
    </location>
</feature>
<dbReference type="InterPro" id="IPR051783">
    <property type="entry name" value="NAD(P)-dependent_oxidoreduct"/>
</dbReference>
<dbReference type="Proteomes" id="UP000256269">
    <property type="component" value="Unassembled WGS sequence"/>
</dbReference>
<reference evidence="2 3" key="1">
    <citation type="submission" date="2018-08" db="EMBL/GenBank/DDBJ databases">
        <title>Genomic Encyclopedia of Archaeal and Bacterial Type Strains, Phase II (KMG-II): from individual species to whole genera.</title>
        <authorList>
            <person name="Goeker M."/>
        </authorList>
    </citation>
    <scope>NUCLEOTIDE SEQUENCE [LARGE SCALE GENOMIC DNA]</scope>
    <source>
        <strain evidence="2 3">DSM 45791</strain>
    </source>
</reference>
<organism evidence="2 3">
    <name type="scientific">Kutzneria buriramensis</name>
    <dbReference type="NCBI Taxonomy" id="1045776"/>
    <lineage>
        <taxon>Bacteria</taxon>
        <taxon>Bacillati</taxon>
        <taxon>Actinomycetota</taxon>
        <taxon>Actinomycetes</taxon>
        <taxon>Pseudonocardiales</taxon>
        <taxon>Pseudonocardiaceae</taxon>
        <taxon>Kutzneria</taxon>
    </lineage>
</organism>
<evidence type="ECO:0000313" key="3">
    <source>
        <dbReference type="Proteomes" id="UP000256269"/>
    </source>
</evidence>
<evidence type="ECO:0000259" key="1">
    <source>
        <dbReference type="Pfam" id="PF01370"/>
    </source>
</evidence>
<evidence type="ECO:0000313" key="2">
    <source>
        <dbReference type="EMBL" id="REH43556.1"/>
    </source>
</evidence>
<dbReference type="PANTHER" id="PTHR48079">
    <property type="entry name" value="PROTEIN YEEZ"/>
    <property type="match status" value="1"/>
</dbReference>
<name>A0A3E0HET1_9PSEU</name>
<proteinExistence type="predicted"/>
<dbReference type="GO" id="GO:0005737">
    <property type="term" value="C:cytoplasm"/>
    <property type="evidence" value="ECO:0007669"/>
    <property type="project" value="TreeGrafter"/>
</dbReference>
<dbReference type="AlphaFoldDB" id="A0A3E0HET1"/>
<sequence>MNTSRYHRPAVGYPQSRFRAERGAPAHRSTVLVTGATGFVGGAVLAALGSRADLRPRALVRRPTPRLSAAGVDVVIGDLSAPGSLLAACAGVRTVIHAASYVGSDPHRCWTVNTHGTAALVRAAEEAGVERIVYVSTASVYGLGPHRALEPDAVRCRPNSAASASRLAAEHAVRAAGGCVLRPHLIYGPGDRWFVPGLVALVRQFGDWLDSDSPCLSTVSVAALARAAVALQDLPASELAPGAVLHVNHPVPARIRTMIETVSEGLGLSVRNGPTDLRLARAALVKRGGNPHHLDMLSRDHWYASTDVWRLTGADPGPWFPTGFAGCAAWYRRELVGS</sequence>
<dbReference type="EMBL" id="QUNO01000009">
    <property type="protein sequence ID" value="REH43556.1"/>
    <property type="molecule type" value="Genomic_DNA"/>
</dbReference>
<dbReference type="OrthoDB" id="3174087at2"/>
<dbReference type="SUPFAM" id="SSF51735">
    <property type="entry name" value="NAD(P)-binding Rossmann-fold domains"/>
    <property type="match status" value="1"/>
</dbReference>
<comment type="caution">
    <text evidence="2">The sequence shown here is derived from an EMBL/GenBank/DDBJ whole genome shotgun (WGS) entry which is preliminary data.</text>
</comment>
<dbReference type="InterPro" id="IPR036291">
    <property type="entry name" value="NAD(P)-bd_dom_sf"/>
</dbReference>
<dbReference type="GO" id="GO:0004029">
    <property type="term" value="F:aldehyde dehydrogenase (NAD+) activity"/>
    <property type="evidence" value="ECO:0007669"/>
    <property type="project" value="TreeGrafter"/>
</dbReference>
<keyword evidence="3" id="KW-1185">Reference proteome</keyword>